<dbReference type="PANTHER" id="PTHR12789:SF0">
    <property type="entry name" value="DENSITY-REGULATED PROTEIN"/>
    <property type="match status" value="1"/>
</dbReference>
<evidence type="ECO:0000313" key="7">
    <source>
        <dbReference type="EMBL" id="NXN15621.1"/>
    </source>
</evidence>
<keyword evidence="3" id="KW-0396">Initiation factor</keyword>
<dbReference type="InterPro" id="IPR005873">
    <property type="entry name" value="DENR_eukaryotes"/>
</dbReference>
<organism evidence="7 8">
    <name type="scientific">Indicator maculatus</name>
    <name type="common">spotted honeyguide</name>
    <dbReference type="NCBI Taxonomy" id="545262"/>
    <lineage>
        <taxon>Eukaryota</taxon>
        <taxon>Metazoa</taxon>
        <taxon>Chordata</taxon>
        <taxon>Craniata</taxon>
        <taxon>Vertebrata</taxon>
        <taxon>Euteleostomi</taxon>
        <taxon>Archelosauria</taxon>
        <taxon>Archosauria</taxon>
        <taxon>Dinosauria</taxon>
        <taxon>Saurischia</taxon>
        <taxon>Theropoda</taxon>
        <taxon>Coelurosauria</taxon>
        <taxon>Aves</taxon>
        <taxon>Neognathae</taxon>
        <taxon>Neoaves</taxon>
        <taxon>Telluraves</taxon>
        <taxon>Coraciimorphae</taxon>
        <taxon>Piciformes</taxon>
        <taxon>Indicatoridae</taxon>
        <taxon>Indicator</taxon>
    </lineage>
</organism>
<dbReference type="Pfam" id="PF01253">
    <property type="entry name" value="SUI1"/>
    <property type="match status" value="1"/>
</dbReference>
<evidence type="ECO:0000256" key="4">
    <source>
        <dbReference type="RuleBase" id="RU361273"/>
    </source>
</evidence>
<evidence type="ECO:0000256" key="1">
    <source>
        <dbReference type="ARBA" id="ARBA00007514"/>
    </source>
</evidence>
<comment type="similarity">
    <text evidence="1 4">Belongs to the DENR family.</text>
</comment>
<evidence type="ECO:0000313" key="8">
    <source>
        <dbReference type="Proteomes" id="UP000557230"/>
    </source>
</evidence>
<comment type="caution">
    <text evidence="7">The sequence shown here is derived from an EMBL/GenBank/DDBJ whole genome shotgun (WGS) entry which is preliminary data.</text>
</comment>
<dbReference type="InterPro" id="IPR050318">
    <property type="entry name" value="DENR/SUI1_TIF"/>
</dbReference>
<dbReference type="GO" id="GO:0002188">
    <property type="term" value="P:translation reinitiation"/>
    <property type="evidence" value="ECO:0007669"/>
    <property type="project" value="TreeGrafter"/>
</dbReference>
<dbReference type="EMBL" id="VXBD01010659">
    <property type="protein sequence ID" value="NXN15621.1"/>
    <property type="molecule type" value="Genomic_DNA"/>
</dbReference>
<evidence type="ECO:0000256" key="5">
    <source>
        <dbReference type="SAM" id="MobiDB-lite"/>
    </source>
</evidence>
<feature type="non-terminal residue" evidence="7">
    <location>
        <position position="1"/>
    </location>
</feature>
<dbReference type="Gene3D" id="3.30.780.10">
    <property type="entry name" value="SUI1-like domain"/>
    <property type="match status" value="1"/>
</dbReference>
<accession>A0A7L1GQN7</accession>
<evidence type="ECO:0000256" key="3">
    <source>
        <dbReference type="ARBA" id="ARBA00022540"/>
    </source>
</evidence>
<dbReference type="CDD" id="cd11607">
    <property type="entry name" value="DENR_C"/>
    <property type="match status" value="1"/>
</dbReference>
<gene>
    <name evidence="7" type="primary">Denr</name>
    <name evidence="7" type="ORF">INDMAC_R08895</name>
</gene>
<protein>
    <recommendedName>
        <fullName evidence="2 4">Density-regulated protein</fullName>
    </recommendedName>
</protein>
<dbReference type="InterPro" id="IPR001950">
    <property type="entry name" value="SUI1"/>
</dbReference>
<sequence length="194" mass="21875">MATDIVEPVVPDCRGDVKSGPRSDGDYPLRVLYFCSLPTEYCEYMPDVTKCRQWLEKNFPDEFAKLTVENSPKQETGVGEGQGTAGGEEEEKKKQKRGKIKQKKKTVPQKVTIAKIPRAKKKYVTRVCGLATFEIDLKEAQRFFAQKFSCGASVTGEDEIIIQGDFTDDIIDVIQEKWPEVDDDSIEDLGEVKK</sequence>
<dbReference type="NCBIfam" id="TIGR01159">
    <property type="entry name" value="DRP1"/>
    <property type="match status" value="1"/>
</dbReference>
<dbReference type="GO" id="GO:0003729">
    <property type="term" value="F:mRNA binding"/>
    <property type="evidence" value="ECO:0007669"/>
    <property type="project" value="TreeGrafter"/>
</dbReference>
<dbReference type="Proteomes" id="UP000557230">
    <property type="component" value="Unassembled WGS sequence"/>
</dbReference>
<dbReference type="PANTHER" id="PTHR12789">
    <property type="entry name" value="DENSITY-REGULATED PROTEIN HOMOLOG"/>
    <property type="match status" value="1"/>
</dbReference>
<feature type="region of interest" description="Disordered" evidence="5">
    <location>
        <begin position="68"/>
        <end position="101"/>
    </location>
</feature>
<dbReference type="GO" id="GO:0001731">
    <property type="term" value="P:formation of translation preinitiation complex"/>
    <property type="evidence" value="ECO:0007669"/>
    <property type="project" value="TreeGrafter"/>
</dbReference>
<feature type="domain" description="SUI1" evidence="6">
    <location>
        <begin position="111"/>
        <end position="178"/>
    </location>
</feature>
<dbReference type="GO" id="GO:0003743">
    <property type="term" value="F:translation initiation factor activity"/>
    <property type="evidence" value="ECO:0007669"/>
    <property type="project" value="UniProtKB-KW"/>
</dbReference>
<feature type="non-terminal residue" evidence="7">
    <location>
        <position position="194"/>
    </location>
</feature>
<dbReference type="PROSITE" id="PS50296">
    <property type="entry name" value="SUI1"/>
    <property type="match status" value="1"/>
</dbReference>
<proteinExistence type="inferred from homology"/>
<keyword evidence="8" id="KW-1185">Reference proteome</keyword>
<dbReference type="InterPro" id="IPR036877">
    <property type="entry name" value="SUI1_dom_sf"/>
</dbReference>
<dbReference type="InterPro" id="IPR048517">
    <property type="entry name" value="DENR_N"/>
</dbReference>
<name>A0A7L1GQN7_9PICI</name>
<dbReference type="InterPro" id="IPR046447">
    <property type="entry name" value="DENR_C"/>
</dbReference>
<evidence type="ECO:0000256" key="2">
    <source>
        <dbReference type="ARBA" id="ARBA00021664"/>
    </source>
</evidence>
<reference evidence="7 8" key="1">
    <citation type="submission" date="2019-09" db="EMBL/GenBank/DDBJ databases">
        <title>Bird 10,000 Genomes (B10K) Project - Family phase.</title>
        <authorList>
            <person name="Zhang G."/>
        </authorList>
    </citation>
    <scope>NUCLEOTIDE SEQUENCE [LARGE SCALE GENOMIC DNA]</scope>
    <source>
        <strain evidence="7">B10K-DU-001-78</strain>
        <tissue evidence="7">Muscle</tissue>
    </source>
</reference>
<dbReference type="OrthoDB" id="277199at2759"/>
<dbReference type="SUPFAM" id="SSF55159">
    <property type="entry name" value="eIF1-like"/>
    <property type="match status" value="1"/>
</dbReference>
<dbReference type="FunFam" id="3.30.780.10:FF:000004">
    <property type="entry name" value="density-regulated protein-like"/>
    <property type="match status" value="1"/>
</dbReference>
<dbReference type="Pfam" id="PF21023">
    <property type="entry name" value="DENR_N"/>
    <property type="match status" value="1"/>
</dbReference>
<dbReference type="AlphaFoldDB" id="A0A7L1GQN7"/>
<evidence type="ECO:0000259" key="6">
    <source>
        <dbReference type="PROSITE" id="PS50296"/>
    </source>
</evidence>
<keyword evidence="3" id="KW-0648">Protein biosynthesis</keyword>